<keyword evidence="4" id="KW-1185">Reference proteome</keyword>
<feature type="compositionally biased region" description="Low complexity" evidence="1">
    <location>
        <begin position="1159"/>
        <end position="1177"/>
    </location>
</feature>
<feature type="compositionally biased region" description="Basic and acidic residues" evidence="1">
    <location>
        <begin position="522"/>
        <end position="542"/>
    </location>
</feature>
<feature type="region of interest" description="Disordered" evidence="1">
    <location>
        <begin position="953"/>
        <end position="1059"/>
    </location>
</feature>
<feature type="compositionally biased region" description="Low complexity" evidence="1">
    <location>
        <begin position="503"/>
        <end position="514"/>
    </location>
</feature>
<feature type="region of interest" description="Disordered" evidence="1">
    <location>
        <begin position="458"/>
        <end position="561"/>
    </location>
</feature>
<sequence length="1199" mass="130125">MSQPASPGTSQCHQQHQPQPAPPSQPASHPPTMLQSPFARTSAQDHHHQQPAIEAGCIDDESEDEGEAIADALLGRRTHARLSIGKHIDSSPSRTSCLEEGQLREDEESQSQAKAPTQQDHSASSSSVPQQPPSSLLDRLGPPSQSASLASSSSPQDDRPRRTHIHGPHEEAKIQPSRPPRAHRQHPAPHSPKRSRNSRSRSPINRQPPLSATEQRRTSLSSRITLSNRHHSCSPIALQFDVQSRCQQIARRFSSPSNSTPVRRDPREQREQQPAAPHYEPNTPNYNSHRPHHHHPPPYPHNGPPGSQSKASNSNAIALPTSKSPSLKNASLRVSILIENLPPYSALTPRRLFEHLVNLIPPTQRPDPGLPSALKLYRYARSDCVCAELRFNALAHARYFVQRTPRAWPSIWYTASKIPPDSRKKSMEFTLLEGDKPVTWPSRYETYYPKFKSDTYRPHTRTVEEDTTTPTPEKETSPSSSQTRHAPVPEFGRRKAAQTNQLSAPSTSKPSKSSNALTAKSHHSDHLDRPKGRPHEDHDAAPARKKSRPPALKAPSPEDSHELIKNELIKNEISILLSQSSNTTTTKPPKDTNLPVLNDPPKHTKHSPQKTNLQPVDHPTNGALVKASQGAPAPSSTRADDQHKPPFTSIINVSVAGSGPGSKIPGLNVGTAHQGNPSPALTLHSVSSKSPESADTKYPHPVFTLESLHGEPKERTNGVLLSKMLPSITLSVLQSHFLIPNRPRDFRIFEPLQICYGPFFNPAPLDQSISSTTGSQADLSLSHQLEMGCLISFSDPNTAAHFCRVLELNSPFHPLHIRLVDPAHIQFLPSASTISNPPKQQQQGYLDPSGTCYGPMSPFFSNAGFLNWPTVQQEMMQSGSPLGLGPMGQLAEPRTPSGPLQHHQSADMGYNNNNNNAYPYLNDYSSGLLGHHMSSLPSPSHLSFTNSLSYNHSPYSLPPPPQAVSDPSQDLSTLLSSSSPSHPFSTHPLPPIPPPQSLTALHRPPSSSLHTAQDFSPAQTLPPLPRCNPQPSPPPPPPPASASASTHDLPVACSSEGPLSASTSVDSLEILTCLPTNNNPSSFDPYPHQPHSSSNTHFNGHPSTPHSTTYFNPNPRKSPFLVPSSTPTNPTPAPANNTTVLGPPPAAENAPPPGRASGSPVPASQPIVSAPSSSAPSNTQLEHLQRLKNILKARKAVGP</sequence>
<reference evidence="2" key="2">
    <citation type="submission" date="2016-05" db="EMBL/GenBank/DDBJ databases">
        <title>Comparative analysis highlights variable genome content of wheat rusts and divergence of the mating loci.</title>
        <authorList>
            <person name="Cuomo C.A."/>
            <person name="Bakkeren G."/>
            <person name="Szabo L."/>
            <person name="Khalil H."/>
            <person name="Joly D."/>
            <person name="Goldberg J."/>
            <person name="Young S."/>
            <person name="Zeng Q."/>
            <person name="Fellers J."/>
        </authorList>
    </citation>
    <scope>NUCLEOTIDE SEQUENCE [LARGE SCALE GENOMIC DNA]</scope>
    <source>
        <strain evidence="2">1-1 BBBD Race 1</strain>
    </source>
</reference>
<feature type="region of interest" description="Disordered" evidence="1">
    <location>
        <begin position="251"/>
        <end position="324"/>
    </location>
</feature>
<accession>A0A180H4E9</accession>
<feature type="compositionally biased region" description="Polar residues" evidence="1">
    <location>
        <begin position="1090"/>
        <end position="1112"/>
    </location>
</feature>
<feature type="region of interest" description="Disordered" evidence="1">
    <location>
        <begin position="876"/>
        <end position="911"/>
    </location>
</feature>
<feature type="compositionally biased region" description="Low complexity" evidence="1">
    <location>
        <begin position="965"/>
        <end position="987"/>
    </location>
</feature>
<feature type="compositionally biased region" description="Low complexity" evidence="1">
    <location>
        <begin position="1123"/>
        <end position="1139"/>
    </location>
</feature>
<evidence type="ECO:0000313" key="3">
    <source>
        <dbReference type="EnsemblFungi" id="PTTG_04545-t43_1-p1"/>
    </source>
</evidence>
<proteinExistence type="predicted"/>
<feature type="region of interest" description="Disordered" evidence="1">
    <location>
        <begin position="1"/>
        <end position="226"/>
    </location>
</feature>
<feature type="compositionally biased region" description="Polar residues" evidence="1">
    <location>
        <begin position="33"/>
        <end position="42"/>
    </location>
</feature>
<feature type="compositionally biased region" description="Low complexity" evidence="1">
    <location>
        <begin position="142"/>
        <end position="154"/>
    </location>
</feature>
<feature type="region of interest" description="Disordered" evidence="1">
    <location>
        <begin position="580"/>
        <end position="645"/>
    </location>
</feature>
<feature type="compositionally biased region" description="Acidic residues" evidence="1">
    <location>
        <begin position="57"/>
        <end position="68"/>
    </location>
</feature>
<feature type="compositionally biased region" description="Low complexity" evidence="1">
    <location>
        <begin position="580"/>
        <end position="593"/>
    </location>
</feature>
<feature type="compositionally biased region" description="Polar residues" evidence="1">
    <location>
        <begin position="671"/>
        <end position="691"/>
    </location>
</feature>
<feature type="compositionally biased region" description="Pro residues" evidence="1">
    <location>
        <begin position="1020"/>
        <end position="1040"/>
    </location>
</feature>
<dbReference type="AlphaFoldDB" id="A0A180H4E9"/>
<evidence type="ECO:0000313" key="4">
    <source>
        <dbReference type="Proteomes" id="UP000005240"/>
    </source>
</evidence>
<feature type="compositionally biased region" description="Polar residues" evidence="1">
    <location>
        <begin position="1005"/>
        <end position="1019"/>
    </location>
</feature>
<organism evidence="2">
    <name type="scientific">Puccinia triticina (isolate 1-1 / race 1 (BBBD))</name>
    <name type="common">Brown leaf rust fungus</name>
    <dbReference type="NCBI Taxonomy" id="630390"/>
    <lineage>
        <taxon>Eukaryota</taxon>
        <taxon>Fungi</taxon>
        <taxon>Dikarya</taxon>
        <taxon>Basidiomycota</taxon>
        <taxon>Pucciniomycotina</taxon>
        <taxon>Pucciniomycetes</taxon>
        <taxon>Pucciniales</taxon>
        <taxon>Pucciniaceae</taxon>
        <taxon>Puccinia</taxon>
    </lineage>
</organism>
<feature type="region of interest" description="Disordered" evidence="1">
    <location>
        <begin position="1081"/>
        <end position="1180"/>
    </location>
</feature>
<protein>
    <submittedName>
        <fullName evidence="2 3">Uncharacterized protein</fullName>
    </submittedName>
</protein>
<name>A0A180H4E9_PUCT1</name>
<feature type="compositionally biased region" description="Basic residues" evidence="1">
    <location>
        <begin position="180"/>
        <end position="199"/>
    </location>
</feature>
<gene>
    <name evidence="2" type="ORF">PTTG_04545</name>
</gene>
<dbReference type="VEuPathDB" id="FungiDB:PTTG_04545"/>
<feature type="compositionally biased region" description="Pro residues" evidence="1">
    <location>
        <begin position="1142"/>
        <end position="1154"/>
    </location>
</feature>
<feature type="non-terminal residue" evidence="2">
    <location>
        <position position="1"/>
    </location>
</feature>
<evidence type="ECO:0000313" key="2">
    <source>
        <dbReference type="EMBL" id="OAV99392.1"/>
    </source>
</evidence>
<reference evidence="2" key="1">
    <citation type="submission" date="2009-11" db="EMBL/GenBank/DDBJ databases">
        <authorList>
            <consortium name="The Broad Institute Genome Sequencing Platform"/>
            <person name="Ward D."/>
            <person name="Feldgarden M."/>
            <person name="Earl A."/>
            <person name="Young S.K."/>
            <person name="Zeng Q."/>
            <person name="Koehrsen M."/>
            <person name="Alvarado L."/>
            <person name="Berlin A."/>
            <person name="Bochicchio J."/>
            <person name="Borenstein D."/>
            <person name="Chapman S.B."/>
            <person name="Chen Z."/>
            <person name="Engels R."/>
            <person name="Freedman E."/>
            <person name="Gellesch M."/>
            <person name="Goldberg J."/>
            <person name="Griggs A."/>
            <person name="Gujja S."/>
            <person name="Heilman E."/>
            <person name="Heiman D."/>
            <person name="Hepburn T."/>
            <person name="Howarth C."/>
            <person name="Jen D."/>
            <person name="Larson L."/>
            <person name="Lewis B."/>
            <person name="Mehta T."/>
            <person name="Park D."/>
            <person name="Pearson M."/>
            <person name="Roberts A."/>
            <person name="Saif S."/>
            <person name="Shea T."/>
            <person name="Shenoy N."/>
            <person name="Sisk P."/>
            <person name="Stolte C."/>
            <person name="Sykes S."/>
            <person name="Thomson T."/>
            <person name="Walk T."/>
            <person name="White J."/>
            <person name="Yandava C."/>
            <person name="Izard J."/>
            <person name="Baranova O.V."/>
            <person name="Blanton J.M."/>
            <person name="Tanner A.C."/>
            <person name="Dewhirst F.E."/>
            <person name="Haas B."/>
            <person name="Nusbaum C."/>
            <person name="Birren B."/>
        </authorList>
    </citation>
    <scope>NUCLEOTIDE SEQUENCE [LARGE SCALE GENOMIC DNA]</scope>
    <source>
        <strain evidence="2">1-1 BBBD Race 1</strain>
    </source>
</reference>
<feature type="compositionally biased region" description="Polar residues" evidence="1">
    <location>
        <begin position="308"/>
        <end position="324"/>
    </location>
</feature>
<dbReference type="EnsemblFungi" id="PTTG_04545-t43_1">
    <property type="protein sequence ID" value="PTTG_04545-t43_1-p1"/>
    <property type="gene ID" value="PTTG_04545"/>
</dbReference>
<reference evidence="3 4" key="3">
    <citation type="journal article" date="2017" name="G3 (Bethesda)">
        <title>Comparative analysis highlights variable genome content of wheat rusts and divergence of the mating loci.</title>
        <authorList>
            <person name="Cuomo C.A."/>
            <person name="Bakkeren G."/>
            <person name="Khalil H.B."/>
            <person name="Panwar V."/>
            <person name="Joly D."/>
            <person name="Linning R."/>
            <person name="Sakthikumar S."/>
            <person name="Song X."/>
            <person name="Adiconis X."/>
            <person name="Fan L."/>
            <person name="Goldberg J.M."/>
            <person name="Levin J.Z."/>
            <person name="Young S."/>
            <person name="Zeng Q."/>
            <person name="Anikster Y."/>
            <person name="Bruce M."/>
            <person name="Wang M."/>
            <person name="Yin C."/>
            <person name="McCallum B."/>
            <person name="Szabo L.J."/>
            <person name="Hulbert S."/>
            <person name="Chen X."/>
            <person name="Fellers J.P."/>
        </authorList>
    </citation>
    <scope>NUCLEOTIDE SEQUENCE</scope>
    <source>
        <strain evidence="4">Isolate 1-1 / race 1 (BBBD)</strain>
        <strain evidence="3">isolate 1-1 / race 1 (BBBD)</strain>
    </source>
</reference>
<evidence type="ECO:0000256" key="1">
    <source>
        <dbReference type="SAM" id="MobiDB-lite"/>
    </source>
</evidence>
<dbReference type="OrthoDB" id="2507849at2759"/>
<dbReference type="Proteomes" id="UP000005240">
    <property type="component" value="Unassembled WGS sequence"/>
</dbReference>
<feature type="compositionally biased region" description="Basic and acidic residues" evidence="1">
    <location>
        <begin position="262"/>
        <end position="271"/>
    </location>
</feature>
<reference evidence="3" key="4">
    <citation type="submission" date="2025-05" db="UniProtKB">
        <authorList>
            <consortium name="EnsemblFungi"/>
        </authorList>
    </citation>
    <scope>IDENTIFICATION</scope>
    <source>
        <strain evidence="3">isolate 1-1 / race 1 (BBBD)</strain>
    </source>
</reference>
<dbReference type="EMBL" id="ADAS02000003">
    <property type="protein sequence ID" value="OAV99392.1"/>
    <property type="molecule type" value="Genomic_DNA"/>
</dbReference>
<feature type="compositionally biased region" description="Low complexity" evidence="1">
    <location>
        <begin position="116"/>
        <end position="135"/>
    </location>
</feature>
<feature type="region of interest" description="Disordered" evidence="1">
    <location>
        <begin position="662"/>
        <end position="698"/>
    </location>
</feature>
<feature type="compositionally biased region" description="Pro residues" evidence="1">
    <location>
        <begin position="19"/>
        <end position="29"/>
    </location>
</feature>
<feature type="compositionally biased region" description="Low complexity" evidence="1">
    <location>
        <begin position="200"/>
        <end position="209"/>
    </location>
</feature>